<dbReference type="Gene3D" id="2.60.370.10">
    <property type="entry name" value="Ctag/Cox11"/>
    <property type="match status" value="1"/>
</dbReference>
<proteinExistence type="inferred from homology"/>
<evidence type="ECO:0000256" key="4">
    <source>
        <dbReference type="ARBA" id="ARBA00022989"/>
    </source>
</evidence>
<evidence type="ECO:0000256" key="7">
    <source>
        <dbReference type="SAM" id="Phobius"/>
    </source>
</evidence>
<evidence type="ECO:0000256" key="2">
    <source>
        <dbReference type="ARBA" id="ARBA00004243"/>
    </source>
</evidence>
<dbReference type="InterPro" id="IPR007533">
    <property type="entry name" value="Cyt_c_oxidase_assmbl_CtaG"/>
</dbReference>
<dbReference type="GO" id="GO:0005507">
    <property type="term" value="F:copper ion binding"/>
    <property type="evidence" value="ECO:0007669"/>
    <property type="project" value="InterPro"/>
</dbReference>
<evidence type="ECO:0000256" key="1">
    <source>
        <dbReference type="ARBA" id="ARBA00004007"/>
    </source>
</evidence>
<evidence type="ECO:0000256" key="6">
    <source>
        <dbReference type="SAM" id="MobiDB-lite"/>
    </source>
</evidence>
<comment type="function">
    <text evidence="1">Exerts its effect at some terminal stage of cytochrome c oxidase synthesis, probably by being involved in the insertion of the copper B into subunit I.</text>
</comment>
<evidence type="ECO:0000256" key="3">
    <source>
        <dbReference type="ARBA" id="ARBA00022692"/>
    </source>
</evidence>
<feature type="chain" id="PRO_5041960743" evidence="8">
    <location>
        <begin position="20"/>
        <end position="311"/>
    </location>
</feature>
<dbReference type="PANTHER" id="PTHR21320:SF3">
    <property type="entry name" value="CYTOCHROME C OXIDASE ASSEMBLY PROTEIN COX11, MITOCHONDRIAL-RELATED"/>
    <property type="match status" value="1"/>
</dbReference>
<organism evidence="9 10">
    <name type="scientific">Astrephomene gubernaculifera</name>
    <dbReference type="NCBI Taxonomy" id="47775"/>
    <lineage>
        <taxon>Eukaryota</taxon>
        <taxon>Viridiplantae</taxon>
        <taxon>Chlorophyta</taxon>
        <taxon>core chlorophytes</taxon>
        <taxon>Chlorophyceae</taxon>
        <taxon>CS clade</taxon>
        <taxon>Chlamydomonadales</taxon>
        <taxon>Astrephomenaceae</taxon>
        <taxon>Astrephomene</taxon>
    </lineage>
</organism>
<evidence type="ECO:0000256" key="5">
    <source>
        <dbReference type="ARBA" id="ARBA00023136"/>
    </source>
</evidence>
<keyword evidence="3 7" id="KW-0812">Transmembrane</keyword>
<keyword evidence="4 7" id="KW-1133">Transmembrane helix</keyword>
<name>A0AAD3DU46_9CHLO</name>
<dbReference type="SUPFAM" id="SSF110111">
    <property type="entry name" value="Ctag/Cox11"/>
    <property type="match status" value="1"/>
</dbReference>
<dbReference type="Pfam" id="PF04442">
    <property type="entry name" value="CtaG_Cox11"/>
    <property type="match status" value="1"/>
</dbReference>
<gene>
    <name evidence="9" type="ORF">Agub_g9969</name>
</gene>
<keyword evidence="10" id="KW-1185">Reference proteome</keyword>
<feature type="transmembrane region" description="Helical" evidence="7">
    <location>
        <begin position="84"/>
        <end position="103"/>
    </location>
</feature>
<dbReference type="GO" id="GO:0005743">
    <property type="term" value="C:mitochondrial inner membrane"/>
    <property type="evidence" value="ECO:0007669"/>
    <property type="project" value="UniProtKB-SubCell"/>
</dbReference>
<reference evidence="9 10" key="1">
    <citation type="journal article" date="2021" name="Sci. Rep.">
        <title>Genome sequencing of the multicellular alga Astrephomene provides insights into convergent evolution of germ-soma differentiation.</title>
        <authorList>
            <person name="Yamashita S."/>
            <person name="Yamamoto K."/>
            <person name="Matsuzaki R."/>
            <person name="Suzuki S."/>
            <person name="Yamaguchi H."/>
            <person name="Hirooka S."/>
            <person name="Minakuchi Y."/>
            <person name="Miyagishima S."/>
            <person name="Kawachi M."/>
            <person name="Toyoda A."/>
            <person name="Nozaki H."/>
        </authorList>
    </citation>
    <scope>NUCLEOTIDE SEQUENCE [LARGE SCALE GENOMIC DNA]</scope>
    <source>
        <strain evidence="9 10">NIES-4017</strain>
    </source>
</reference>
<dbReference type="PANTHER" id="PTHR21320">
    <property type="entry name" value="CYTOCHROME C OXIDASE ASSEMBLY PROTEIN COX11-RELATED"/>
    <property type="match status" value="1"/>
</dbReference>
<accession>A0AAD3DU46</accession>
<protein>
    <submittedName>
        <fullName evidence="9">Uncharacterized protein</fullName>
    </submittedName>
</protein>
<sequence>MSLRRAAVLLAQGLSGSSATTLGAAATRLSAGASTSGRPWSSCLLQAARQETPMWFGAAPWRGTRGVHDAPGARPKSSFTATDMALYLGSAAVCMIGLSYASVPLYKMFCAATGFGTGVRAGHTVEEKLKKRLESPDVKVEKAAAAREIRVWFNADVSETMPWDFKPTQEYVRVKPGQSTLVFFTATNKSDKPVTGYSLYNVTPDKASFYFNKIQCFCFEEQRLRAGESIDMPVFFYIDPEFATDWNCRNVDDITLSYIFHKVEGEEEEEDDGRPTVVKLHAGPHPPAAQLPTGVAAAAAVAAEAPKPAAA</sequence>
<evidence type="ECO:0000313" key="10">
    <source>
        <dbReference type="Proteomes" id="UP001054857"/>
    </source>
</evidence>
<evidence type="ECO:0000256" key="8">
    <source>
        <dbReference type="SAM" id="SignalP"/>
    </source>
</evidence>
<feature type="region of interest" description="Disordered" evidence="6">
    <location>
        <begin position="265"/>
        <end position="290"/>
    </location>
</feature>
<feature type="signal peptide" evidence="8">
    <location>
        <begin position="1"/>
        <end position="19"/>
    </location>
</feature>
<dbReference type="NCBIfam" id="NF003465">
    <property type="entry name" value="PRK05089.1"/>
    <property type="match status" value="1"/>
</dbReference>
<dbReference type="Proteomes" id="UP001054857">
    <property type="component" value="Unassembled WGS sequence"/>
</dbReference>
<dbReference type="AlphaFoldDB" id="A0AAD3DU46"/>
<dbReference type="HAMAP" id="MF_00155">
    <property type="entry name" value="CtaG"/>
    <property type="match status" value="1"/>
</dbReference>
<dbReference type="EMBL" id="BMAR01000022">
    <property type="protein sequence ID" value="GFR48135.1"/>
    <property type="molecule type" value="Genomic_DNA"/>
</dbReference>
<keyword evidence="5 7" id="KW-0472">Membrane</keyword>
<dbReference type="InterPro" id="IPR023471">
    <property type="entry name" value="CtaG/Cox11_dom_sf"/>
</dbReference>
<evidence type="ECO:0000313" key="9">
    <source>
        <dbReference type="EMBL" id="GFR48135.1"/>
    </source>
</evidence>
<keyword evidence="8" id="KW-0732">Signal</keyword>
<comment type="caution">
    <text evidence="9">The sequence shown here is derived from an EMBL/GenBank/DDBJ whole genome shotgun (WGS) entry which is preliminary data.</text>
</comment>
<comment type="subcellular location">
    <subcellularLocation>
        <location evidence="2">Mitochondrion inner membrane</location>
        <topology evidence="2">Single-pass membrane protein</topology>
        <orientation evidence="2">Intermembrane side</orientation>
    </subcellularLocation>
</comment>
<dbReference type="FunFam" id="2.60.370.10:FF:000001">
    <property type="entry name" value="COX11 cytochrome c oxidase assembly homolog"/>
    <property type="match status" value="1"/>
</dbReference>